<dbReference type="PIRSF" id="PIRSF001092">
    <property type="entry name" value="Alpha-L-fucosidase"/>
    <property type="match status" value="1"/>
</dbReference>
<organism evidence="8 9">
    <name type="scientific">Alkalibacterium iburiense</name>
    <dbReference type="NCBI Taxonomy" id="290589"/>
    <lineage>
        <taxon>Bacteria</taxon>
        <taxon>Bacillati</taxon>
        <taxon>Bacillota</taxon>
        <taxon>Bacilli</taxon>
        <taxon>Lactobacillales</taxon>
        <taxon>Carnobacteriaceae</taxon>
        <taxon>Alkalibacterium</taxon>
    </lineage>
</organism>
<dbReference type="Gene3D" id="3.20.20.80">
    <property type="entry name" value="Glycosidases"/>
    <property type="match status" value="1"/>
</dbReference>
<evidence type="ECO:0000256" key="5">
    <source>
        <dbReference type="ARBA" id="ARBA00022801"/>
    </source>
</evidence>
<accession>A0ABN0XIL1</accession>
<dbReference type="InterPro" id="IPR017853">
    <property type="entry name" value="GH"/>
</dbReference>
<dbReference type="EC" id="3.2.1.51" evidence="3"/>
<dbReference type="PANTHER" id="PTHR10030:SF37">
    <property type="entry name" value="ALPHA-L-FUCOSIDASE-RELATED"/>
    <property type="match status" value="1"/>
</dbReference>
<evidence type="ECO:0000259" key="7">
    <source>
        <dbReference type="Pfam" id="PF01120"/>
    </source>
</evidence>
<gene>
    <name evidence="8" type="ORF">GCM10008932_16690</name>
</gene>
<dbReference type="SUPFAM" id="SSF51445">
    <property type="entry name" value="(Trans)glycosidases"/>
    <property type="match status" value="1"/>
</dbReference>
<protein>
    <recommendedName>
        <fullName evidence="3">alpha-L-fucosidase</fullName>
        <ecNumber evidence="3">3.2.1.51</ecNumber>
    </recommendedName>
</protein>
<comment type="similarity">
    <text evidence="2">Belongs to the glycosyl hydrolase 29 family.</text>
</comment>
<sequence length="439" mass="50826">MDRKDIVTNEASEKEQYAGLPENIQKKLEWFKDQKLGIIFHWGLYAEAGIVESWQLSEEDDWARKRGGWRPTVEQIREDYWALNKVFNPTQFNPEEWAEVSKKAGFKYMIFTTKHHDGFNMYDTAYSDYKITQEDSPFHDHPKADIFKEVAEAFREKGLAVGAYYSKADWYSPYYWVPGQHAKGRTASYNPKEDPETWNKFKEFTHNQLTELAKNYGPIDITWLDAGWVRDGRTNEDLDMDEIARKMREYNPDMLMVDRSVGGEHENYVTPERKIPEVAPSKAWESNIPHGKNWGYVPNEVYKSDKDMLQSIVNVVAMGGNLIIGVGPKPDGTLPEKSLELLETMGTWLDKYGEGIYDTRPYKINSIGNWHFTEKEDAIYAFCLPEEKETPLDLTMLELGDGYQVLDMESNKSVKVPHNTLVHKGDAIKAYKIVKGRNK</sequence>
<dbReference type="Proteomes" id="UP001501166">
    <property type="component" value="Unassembled WGS sequence"/>
</dbReference>
<dbReference type="InterPro" id="IPR000933">
    <property type="entry name" value="Glyco_hydro_29"/>
</dbReference>
<dbReference type="InterPro" id="IPR016286">
    <property type="entry name" value="FUC_metazoa-typ"/>
</dbReference>
<keyword evidence="9" id="KW-1185">Reference proteome</keyword>
<keyword evidence="4" id="KW-0732">Signal</keyword>
<proteinExistence type="inferred from homology"/>
<feature type="domain" description="Glycoside hydrolase family 29 N-terminal" evidence="7">
    <location>
        <begin position="10"/>
        <end position="354"/>
    </location>
</feature>
<keyword evidence="5" id="KW-0378">Hydrolase</keyword>
<evidence type="ECO:0000313" key="9">
    <source>
        <dbReference type="Proteomes" id="UP001501166"/>
    </source>
</evidence>
<dbReference type="InterPro" id="IPR057739">
    <property type="entry name" value="Glyco_hydro_29_N"/>
</dbReference>
<evidence type="ECO:0000256" key="1">
    <source>
        <dbReference type="ARBA" id="ARBA00004071"/>
    </source>
</evidence>
<dbReference type="EMBL" id="BAAACW010000108">
    <property type="protein sequence ID" value="GAA0365127.1"/>
    <property type="molecule type" value="Genomic_DNA"/>
</dbReference>
<reference evidence="8 9" key="1">
    <citation type="journal article" date="2019" name="Int. J. Syst. Evol. Microbiol.">
        <title>The Global Catalogue of Microorganisms (GCM) 10K type strain sequencing project: providing services to taxonomists for standard genome sequencing and annotation.</title>
        <authorList>
            <consortium name="The Broad Institute Genomics Platform"/>
            <consortium name="The Broad Institute Genome Sequencing Center for Infectious Disease"/>
            <person name="Wu L."/>
            <person name="Ma J."/>
        </authorList>
    </citation>
    <scope>NUCLEOTIDE SEQUENCE [LARGE SCALE GENOMIC DNA]</scope>
    <source>
        <strain evidence="8 9">JCM 12662</strain>
    </source>
</reference>
<dbReference type="PRINTS" id="PR00741">
    <property type="entry name" value="GLHYDRLASE29"/>
</dbReference>
<evidence type="ECO:0000256" key="6">
    <source>
        <dbReference type="ARBA" id="ARBA00023295"/>
    </source>
</evidence>
<keyword evidence="6" id="KW-0326">Glycosidase</keyword>
<comment type="function">
    <text evidence="1">Alpha-L-fucosidase is responsible for hydrolyzing the alpha-1,6-linked fucose joined to the reducing-end N-acetylglucosamine of the carbohydrate moieties of glycoproteins.</text>
</comment>
<name>A0ABN0XIL1_9LACT</name>
<evidence type="ECO:0000313" key="8">
    <source>
        <dbReference type="EMBL" id="GAA0365127.1"/>
    </source>
</evidence>
<evidence type="ECO:0000256" key="2">
    <source>
        <dbReference type="ARBA" id="ARBA00007951"/>
    </source>
</evidence>
<comment type="caution">
    <text evidence="8">The sequence shown here is derived from an EMBL/GenBank/DDBJ whole genome shotgun (WGS) entry which is preliminary data.</text>
</comment>
<dbReference type="SMART" id="SM00812">
    <property type="entry name" value="Alpha_L_fucos"/>
    <property type="match status" value="1"/>
</dbReference>
<dbReference type="Pfam" id="PF01120">
    <property type="entry name" value="Alpha_L_fucos"/>
    <property type="match status" value="1"/>
</dbReference>
<evidence type="ECO:0000256" key="4">
    <source>
        <dbReference type="ARBA" id="ARBA00022729"/>
    </source>
</evidence>
<dbReference type="RefSeq" id="WP_343755613.1">
    <property type="nucleotide sequence ID" value="NZ_BAAACW010000108.1"/>
</dbReference>
<dbReference type="PANTHER" id="PTHR10030">
    <property type="entry name" value="ALPHA-L-FUCOSIDASE"/>
    <property type="match status" value="1"/>
</dbReference>
<evidence type="ECO:0000256" key="3">
    <source>
        <dbReference type="ARBA" id="ARBA00012662"/>
    </source>
</evidence>